<organism evidence="1 2">
    <name type="scientific">Microcystis aeruginosa TAIHU98</name>
    <dbReference type="NCBI Taxonomy" id="1134457"/>
    <lineage>
        <taxon>Bacteria</taxon>
        <taxon>Bacillati</taxon>
        <taxon>Cyanobacteriota</taxon>
        <taxon>Cyanophyceae</taxon>
        <taxon>Oscillatoriophycideae</taxon>
        <taxon>Chroococcales</taxon>
        <taxon>Microcystaceae</taxon>
        <taxon>Microcystis</taxon>
    </lineage>
</organism>
<evidence type="ECO:0000313" key="2">
    <source>
        <dbReference type="Proteomes" id="UP000010932"/>
    </source>
</evidence>
<dbReference type="Proteomes" id="UP000010932">
    <property type="component" value="Unassembled WGS sequence"/>
</dbReference>
<accession>L7E9N5</accession>
<dbReference type="AlphaFoldDB" id="L7E9N5"/>
<gene>
    <name evidence="1" type="ORF">O53_760</name>
</gene>
<comment type="caution">
    <text evidence="1">The sequence shown here is derived from an EMBL/GenBank/DDBJ whole genome shotgun (WGS) entry which is preliminary data.</text>
</comment>
<protein>
    <submittedName>
        <fullName evidence="1">Uncharacterized protein</fullName>
    </submittedName>
</protein>
<dbReference type="EMBL" id="ANKQ01000001">
    <property type="protein sequence ID" value="ELP56160.1"/>
    <property type="molecule type" value="Genomic_DNA"/>
</dbReference>
<proteinExistence type="predicted"/>
<evidence type="ECO:0000313" key="1">
    <source>
        <dbReference type="EMBL" id="ELP56160.1"/>
    </source>
</evidence>
<reference evidence="1 2" key="1">
    <citation type="journal article" date="2013" name="Genome Announc.">
        <title>Whole-Genome Sequence of Microcystis aeruginosa TAIHU98, a Nontoxic Bloom-Forming Strain Isolated from Taihu Lake, China.</title>
        <authorList>
            <person name="Yang C."/>
            <person name="Zhang W."/>
            <person name="Ren M."/>
            <person name="Song L."/>
            <person name="Li T."/>
            <person name="Zhao J."/>
        </authorList>
    </citation>
    <scope>NUCLEOTIDE SEQUENCE [LARGE SCALE GENOMIC DNA]</scope>
    <source>
        <strain evidence="1 2">TAIHU98</strain>
    </source>
</reference>
<name>L7E9N5_MICAE</name>
<sequence length="42" mass="4993">MATIITINRPVFPDILPARRERNNETKSDFIEKIQDKFTFIL</sequence>